<protein>
    <submittedName>
        <fullName evidence="1">Reverse transcriptase domain containing protein</fullName>
    </submittedName>
</protein>
<sequence length="128" mass="15047">MHVKNICLEGKEEELFYKGITYLILKGTSISEKDYCLIIRMSNLYKLATKFAKHVRRSIGEAKLLLRENQMRTARKVQNTKKKALTNIILNKHHNYKLKVVWKDFKKTYGSVTHTYLNVCMKSLLIPE</sequence>
<name>A0A0F9YLZ6_9MICR</name>
<dbReference type="VEuPathDB" id="MicrosporidiaDB:NCER_100317"/>
<evidence type="ECO:0000313" key="2">
    <source>
        <dbReference type="Proteomes" id="UP000034350"/>
    </source>
</evidence>
<dbReference type="VEuPathDB" id="MicrosporidiaDB:G9O61_00g022190"/>
<keyword evidence="1" id="KW-0808">Transferase</keyword>
<gene>
    <name evidence="1" type="ORF">AAJ76_2320001436</name>
</gene>
<keyword evidence="1" id="KW-0548">Nucleotidyltransferase</keyword>
<proteinExistence type="predicted"/>
<accession>A0A0F9YLZ6</accession>
<dbReference type="VEuPathDB" id="MicrosporidiaDB:AAJ76_2320001436"/>
<dbReference type="AlphaFoldDB" id="A0A0F9YLZ6"/>
<dbReference type="GeneID" id="36319648"/>
<keyword evidence="2" id="KW-1185">Reference proteome</keyword>
<dbReference type="Proteomes" id="UP000034350">
    <property type="component" value="Unassembled WGS sequence"/>
</dbReference>
<dbReference type="EMBL" id="JPQZ01000232">
    <property type="protein sequence ID" value="KKO73787.1"/>
    <property type="molecule type" value="Genomic_DNA"/>
</dbReference>
<comment type="caution">
    <text evidence="1">The sequence shown here is derived from an EMBL/GenBank/DDBJ whole genome shotgun (WGS) entry which is preliminary data.</text>
</comment>
<dbReference type="RefSeq" id="XP_024329529.1">
    <property type="nucleotide sequence ID" value="XM_024474721.1"/>
</dbReference>
<organism evidence="1 2">
    <name type="scientific">Vairimorpha ceranae</name>
    <dbReference type="NCBI Taxonomy" id="40302"/>
    <lineage>
        <taxon>Eukaryota</taxon>
        <taxon>Fungi</taxon>
        <taxon>Fungi incertae sedis</taxon>
        <taxon>Microsporidia</taxon>
        <taxon>Nosematidae</taxon>
        <taxon>Vairimorpha</taxon>
    </lineage>
</organism>
<reference evidence="1 2" key="1">
    <citation type="journal article" date="2015" name="Environ. Microbiol.">
        <title>Genome analyses suggest the presence of polyploidy and recent human-driven expansions in eight global populations of the honeybee pathogen Nosema ceranae.</title>
        <authorList>
            <person name="Pelin A."/>
            <person name="Selman M."/>
            <person name="Aris-Brosou S."/>
            <person name="Farinelli L."/>
            <person name="Corradi N."/>
        </authorList>
    </citation>
    <scope>NUCLEOTIDE SEQUENCE [LARGE SCALE GENOMIC DNA]</scope>
    <source>
        <strain evidence="1 2">PA08 1199</strain>
    </source>
</reference>
<keyword evidence="1" id="KW-0695">RNA-directed DNA polymerase</keyword>
<evidence type="ECO:0000313" key="1">
    <source>
        <dbReference type="EMBL" id="KKO73787.1"/>
    </source>
</evidence>
<dbReference type="GO" id="GO:0003964">
    <property type="term" value="F:RNA-directed DNA polymerase activity"/>
    <property type="evidence" value="ECO:0007669"/>
    <property type="project" value="UniProtKB-KW"/>
</dbReference>